<dbReference type="InterPro" id="IPR003726">
    <property type="entry name" value="HCY_dom"/>
</dbReference>
<reference evidence="5 6" key="1">
    <citation type="submission" date="2023-12" db="EMBL/GenBank/DDBJ databases">
        <title>Marinobacter qingdaonensis sp. nov., isolated from the intertidal sediment of Qingdao, PR China.</title>
        <authorList>
            <person name="Li Y."/>
        </authorList>
    </citation>
    <scope>NUCLEOTIDE SEQUENCE [LARGE SCALE GENOMIC DNA]</scope>
    <source>
        <strain evidence="5 6">ASW11-75</strain>
    </source>
</reference>
<feature type="domain" description="Hcy-binding" evidence="4">
    <location>
        <begin position="1"/>
        <end position="286"/>
    </location>
</feature>
<dbReference type="InterPro" id="IPR036589">
    <property type="entry name" value="HCY_dom_sf"/>
</dbReference>
<feature type="binding site" evidence="3">
    <location>
        <position position="271"/>
    </location>
    <ligand>
        <name>Zn(2+)</name>
        <dbReference type="ChEBI" id="CHEBI:29105"/>
    </ligand>
</feature>
<dbReference type="Gene3D" id="3.20.20.330">
    <property type="entry name" value="Homocysteine-binding-like domain"/>
    <property type="match status" value="1"/>
</dbReference>
<gene>
    <name evidence="5" type="ORF">U5822_10385</name>
</gene>
<evidence type="ECO:0000313" key="6">
    <source>
        <dbReference type="Proteomes" id="UP001305746"/>
    </source>
</evidence>
<evidence type="ECO:0000256" key="1">
    <source>
        <dbReference type="ARBA" id="ARBA00022603"/>
    </source>
</evidence>
<dbReference type="InterPro" id="IPR017226">
    <property type="entry name" value="BHMT-like"/>
</dbReference>
<keyword evidence="1 3" id="KW-0489">Methyltransferase</keyword>
<dbReference type="SUPFAM" id="SSF82282">
    <property type="entry name" value="Homocysteine S-methyltransferase"/>
    <property type="match status" value="1"/>
</dbReference>
<feature type="binding site" evidence="3">
    <location>
        <position position="272"/>
    </location>
    <ligand>
        <name>Zn(2+)</name>
        <dbReference type="ChEBI" id="CHEBI:29105"/>
    </ligand>
</feature>
<evidence type="ECO:0000256" key="2">
    <source>
        <dbReference type="ARBA" id="ARBA00022679"/>
    </source>
</evidence>
<proteinExistence type="predicted"/>
<dbReference type="PANTHER" id="PTHR11103">
    <property type="entry name" value="SLR1189 PROTEIN"/>
    <property type="match status" value="1"/>
</dbReference>
<dbReference type="PROSITE" id="PS50970">
    <property type="entry name" value="HCY"/>
    <property type="match status" value="1"/>
</dbReference>
<keyword evidence="6" id="KW-1185">Reference proteome</keyword>
<evidence type="ECO:0000259" key="4">
    <source>
        <dbReference type="PROSITE" id="PS50970"/>
    </source>
</evidence>
<keyword evidence="2 3" id="KW-0808">Transferase</keyword>
<dbReference type="EMBL" id="JAYDCJ010000003">
    <property type="protein sequence ID" value="MEA1081079.1"/>
    <property type="molecule type" value="Genomic_DNA"/>
</dbReference>
<evidence type="ECO:0000256" key="3">
    <source>
        <dbReference type="PROSITE-ProRule" id="PRU00333"/>
    </source>
</evidence>
<protein>
    <submittedName>
        <fullName evidence="5">Homocysteine S-methyltransferase family protein</fullName>
    </submittedName>
</protein>
<evidence type="ECO:0000313" key="5">
    <source>
        <dbReference type="EMBL" id="MEA1081079.1"/>
    </source>
</evidence>
<organism evidence="5 6">
    <name type="scientific">Marinobacter qingdaonensis</name>
    <dbReference type="NCBI Taxonomy" id="3108486"/>
    <lineage>
        <taxon>Bacteria</taxon>
        <taxon>Pseudomonadati</taxon>
        <taxon>Pseudomonadota</taxon>
        <taxon>Gammaproteobacteria</taxon>
        <taxon>Pseudomonadales</taxon>
        <taxon>Marinobacteraceae</taxon>
        <taxon>Marinobacter</taxon>
    </lineage>
</organism>
<keyword evidence="3" id="KW-0862">Zinc</keyword>
<comment type="cofactor">
    <cofactor evidence="3">
        <name>Zn(2+)</name>
        <dbReference type="ChEBI" id="CHEBI:29105"/>
    </cofactor>
</comment>
<dbReference type="PIRSF" id="PIRSF037505">
    <property type="entry name" value="Betaine_HMT"/>
    <property type="match status" value="1"/>
</dbReference>
<sequence length="302" mass="32633">MRPIVLLDGGLGQEVYRRARTISSPLWSIAVMQEQPEVVTGVHRDFIRAGATTLTLNTYTATPTRLGHQGLLKQMPAIHQQAFEVLDRAIAETGAEVDIAGCLPPLLASYRGQPDRSFDDVLEEYETLVRLQAAADVFLIETMTNTLEARAACLAASRSGKPFGVAFRLEADGKLRSGESLYEAEAAVAYYRPTAVMLNCCEPELLTATMPQLAALYPTVGGYANAFQSVEALARGGSVDELEARTDVSPAVYAGHVRQWLADGARVVGGCCDITPAHIGYLAESLTPAFELIRFSRLRAEG</sequence>
<dbReference type="Proteomes" id="UP001305746">
    <property type="component" value="Unassembled WGS sequence"/>
</dbReference>
<accession>A0ABU5NZ47</accession>
<comment type="caution">
    <text evidence="5">The sequence shown here is derived from an EMBL/GenBank/DDBJ whole genome shotgun (WGS) entry which is preliminary data.</text>
</comment>
<keyword evidence="3" id="KW-0479">Metal-binding</keyword>
<dbReference type="RefSeq" id="WP_322855555.1">
    <property type="nucleotide sequence ID" value="NZ_JAYDCJ010000003.1"/>
</dbReference>
<dbReference type="PANTHER" id="PTHR11103:SF18">
    <property type="entry name" value="SLR1189 PROTEIN"/>
    <property type="match status" value="1"/>
</dbReference>
<name>A0ABU5NZ47_9GAMM</name>
<dbReference type="Pfam" id="PF02574">
    <property type="entry name" value="S-methyl_trans"/>
    <property type="match status" value="1"/>
</dbReference>
<feature type="binding site" evidence="3">
    <location>
        <position position="200"/>
    </location>
    <ligand>
        <name>Zn(2+)</name>
        <dbReference type="ChEBI" id="CHEBI:29105"/>
    </ligand>
</feature>